<keyword evidence="2" id="KW-1185">Reference proteome</keyword>
<evidence type="ECO:0008006" key="3">
    <source>
        <dbReference type="Google" id="ProtNLM"/>
    </source>
</evidence>
<dbReference type="Proteomes" id="UP000557772">
    <property type="component" value="Unassembled WGS sequence"/>
</dbReference>
<dbReference type="Pfam" id="PF21863">
    <property type="entry name" value="HTH_67"/>
    <property type="match status" value="1"/>
</dbReference>
<gene>
    <name evidence="1" type="ORF">HJ588_07305</name>
</gene>
<dbReference type="InterPro" id="IPR054058">
    <property type="entry name" value="HTH_67"/>
</dbReference>
<dbReference type="EMBL" id="JABENB010000001">
    <property type="protein sequence ID" value="NNG39080.1"/>
    <property type="molecule type" value="Genomic_DNA"/>
</dbReference>
<dbReference type="NCBIfam" id="NF047719">
    <property type="entry name" value="SCO6745_fam_HTH"/>
    <property type="match status" value="1"/>
</dbReference>
<reference evidence="1 2" key="1">
    <citation type="submission" date="2020-05" db="EMBL/GenBank/DDBJ databases">
        <title>Flexivirga sp. ID2601S isolated from air conditioner.</title>
        <authorList>
            <person name="Kim D.H."/>
        </authorList>
    </citation>
    <scope>NUCLEOTIDE SEQUENCE [LARGE SCALE GENOMIC DNA]</scope>
    <source>
        <strain evidence="1 2">ID2601S</strain>
    </source>
</reference>
<organism evidence="1 2">
    <name type="scientific">Flexivirga aerilata</name>
    <dbReference type="NCBI Taxonomy" id="1656889"/>
    <lineage>
        <taxon>Bacteria</taxon>
        <taxon>Bacillati</taxon>
        <taxon>Actinomycetota</taxon>
        <taxon>Actinomycetes</taxon>
        <taxon>Micrococcales</taxon>
        <taxon>Dermacoccaceae</taxon>
        <taxon>Flexivirga</taxon>
    </lineage>
</organism>
<dbReference type="AlphaFoldDB" id="A0A849AL17"/>
<sequence length="294" mass="31928">MTLPLAHDDTARGLARQTYRTLEPLHLLAYFNPYAREAQKELGLRWTAYYVGARGGPLGDVPGRVLTATFFNFNGAIVEPGWQAAKDRGLNQVMASRERSVTRTLDDIFGADDAVVARSLVERWRPIAEGLPTVGRPLAAAWAAMPWPDAPLLQLWHVTALLREWRGDGHIAVLVQSGLTPAEALVFHEAAHPDPAARKSTLGREMAQGSRGWSDDEWAAAAESLRARGLLEPDAERYTADGVAFYDALELATDDAAAGIWTSVDDGEGLLADTRPLVKRVIDAGVLPGTTKKS</sequence>
<evidence type="ECO:0000313" key="1">
    <source>
        <dbReference type="EMBL" id="NNG39080.1"/>
    </source>
</evidence>
<protein>
    <recommendedName>
        <fullName evidence="3">SalK</fullName>
    </recommendedName>
</protein>
<name>A0A849AL17_9MICO</name>
<comment type="caution">
    <text evidence="1">The sequence shown here is derived from an EMBL/GenBank/DDBJ whole genome shotgun (WGS) entry which is preliminary data.</text>
</comment>
<accession>A0A849AL17</accession>
<dbReference type="RefSeq" id="WP_171153529.1">
    <property type="nucleotide sequence ID" value="NZ_JABENB010000001.1"/>
</dbReference>
<proteinExistence type="predicted"/>
<evidence type="ECO:0000313" key="2">
    <source>
        <dbReference type="Proteomes" id="UP000557772"/>
    </source>
</evidence>